<dbReference type="Gene3D" id="1.10.10.10">
    <property type="entry name" value="Winged helix-like DNA-binding domain superfamily/Winged helix DNA-binding domain"/>
    <property type="match status" value="2"/>
</dbReference>
<name>A0AAE3DHC8_9FIRM</name>
<protein>
    <recommendedName>
        <fullName evidence="3 5">Regulatory protein RecX</fullName>
    </recommendedName>
</protein>
<dbReference type="AlphaFoldDB" id="A0AAE3DHC8"/>
<evidence type="ECO:0000256" key="3">
    <source>
        <dbReference type="ARBA" id="ARBA00018111"/>
    </source>
</evidence>
<reference evidence="9" key="1">
    <citation type="submission" date="2021-10" db="EMBL/GenBank/DDBJ databases">
        <title>Anaerobic single-cell dispensing facilitates the cultivation of human gut bacteria.</title>
        <authorList>
            <person name="Afrizal A."/>
        </authorList>
    </citation>
    <scope>NUCLEOTIDE SEQUENCE</scope>
    <source>
        <strain evidence="9">CLA-AA-H250</strain>
    </source>
</reference>
<sequence length="203" mass="23569">MKITDIAPRRHRLSQLYIDGEAAVKVDTETLLRRGIAIGDELDDEELHALLQASAKHRAEEKALYLLEHRAHSKKELENKITRAEFDREAARSAVEHMEELGLLNDEDYARRLANELFTRKKFGARRVKQELRQKGIDDALIAAVMDEFSTERSETEENIRAILERKYPMAREDEKVRRRAVAALQRYGYGFDEIFSVLNSEE</sequence>
<dbReference type="EMBL" id="JAJEQC010000008">
    <property type="protein sequence ID" value="MCC2137150.1"/>
    <property type="molecule type" value="Genomic_DNA"/>
</dbReference>
<dbReference type="GO" id="GO:0006282">
    <property type="term" value="P:regulation of DNA repair"/>
    <property type="evidence" value="ECO:0007669"/>
    <property type="project" value="UniProtKB-UniRule"/>
</dbReference>
<feature type="domain" description="RecX first three-helical" evidence="8">
    <location>
        <begin position="61"/>
        <end position="97"/>
    </location>
</feature>
<evidence type="ECO:0000313" key="9">
    <source>
        <dbReference type="EMBL" id="MCC2137150.1"/>
    </source>
</evidence>
<dbReference type="GO" id="GO:0005737">
    <property type="term" value="C:cytoplasm"/>
    <property type="evidence" value="ECO:0007669"/>
    <property type="project" value="UniProtKB-SubCell"/>
</dbReference>
<evidence type="ECO:0000259" key="6">
    <source>
        <dbReference type="Pfam" id="PF02631"/>
    </source>
</evidence>
<dbReference type="InterPro" id="IPR053924">
    <property type="entry name" value="RecX_HTH_2nd"/>
</dbReference>
<dbReference type="HAMAP" id="MF_01114">
    <property type="entry name" value="RecX"/>
    <property type="match status" value="1"/>
</dbReference>
<feature type="domain" description="RecX second three-helical" evidence="6">
    <location>
        <begin position="105"/>
        <end position="146"/>
    </location>
</feature>
<dbReference type="InterPro" id="IPR053925">
    <property type="entry name" value="RecX_HTH_3rd"/>
</dbReference>
<comment type="similarity">
    <text evidence="2 5">Belongs to the RecX family.</text>
</comment>
<evidence type="ECO:0000256" key="4">
    <source>
        <dbReference type="ARBA" id="ARBA00022490"/>
    </source>
</evidence>
<dbReference type="Pfam" id="PF02631">
    <property type="entry name" value="RecX_HTH2"/>
    <property type="match status" value="1"/>
</dbReference>
<evidence type="ECO:0000256" key="1">
    <source>
        <dbReference type="ARBA" id="ARBA00004496"/>
    </source>
</evidence>
<accession>A0AAE3DHC8</accession>
<evidence type="ECO:0000313" key="10">
    <source>
        <dbReference type="Proteomes" id="UP001199424"/>
    </source>
</evidence>
<dbReference type="InterPro" id="IPR053926">
    <property type="entry name" value="RecX_HTH_1st"/>
</dbReference>
<proteinExistence type="inferred from homology"/>
<dbReference type="InterPro" id="IPR036388">
    <property type="entry name" value="WH-like_DNA-bd_sf"/>
</dbReference>
<keyword evidence="4 5" id="KW-0963">Cytoplasm</keyword>
<evidence type="ECO:0000256" key="5">
    <source>
        <dbReference type="HAMAP-Rule" id="MF_01114"/>
    </source>
</evidence>
<dbReference type="RefSeq" id="WP_176819584.1">
    <property type="nucleotide sequence ID" value="NZ_JAJEQC010000008.1"/>
</dbReference>
<keyword evidence="10" id="KW-1185">Reference proteome</keyword>
<dbReference type="Proteomes" id="UP001199424">
    <property type="component" value="Unassembled WGS sequence"/>
</dbReference>
<dbReference type="Pfam" id="PF21982">
    <property type="entry name" value="RecX_HTH1"/>
    <property type="match status" value="1"/>
</dbReference>
<dbReference type="Pfam" id="PF21981">
    <property type="entry name" value="RecX_HTH3"/>
    <property type="match status" value="1"/>
</dbReference>
<comment type="function">
    <text evidence="5">Modulates RecA activity.</text>
</comment>
<feature type="domain" description="RecX third three-helical" evidence="7">
    <location>
        <begin position="155"/>
        <end position="199"/>
    </location>
</feature>
<evidence type="ECO:0000259" key="8">
    <source>
        <dbReference type="Pfam" id="PF21982"/>
    </source>
</evidence>
<evidence type="ECO:0000259" key="7">
    <source>
        <dbReference type="Pfam" id="PF21981"/>
    </source>
</evidence>
<dbReference type="InterPro" id="IPR003783">
    <property type="entry name" value="Regulatory_RecX"/>
</dbReference>
<dbReference type="PANTHER" id="PTHR33602">
    <property type="entry name" value="REGULATORY PROTEIN RECX FAMILY PROTEIN"/>
    <property type="match status" value="1"/>
</dbReference>
<dbReference type="PANTHER" id="PTHR33602:SF1">
    <property type="entry name" value="REGULATORY PROTEIN RECX FAMILY PROTEIN"/>
    <property type="match status" value="1"/>
</dbReference>
<evidence type="ECO:0000256" key="2">
    <source>
        <dbReference type="ARBA" id="ARBA00009695"/>
    </source>
</evidence>
<comment type="caution">
    <text evidence="9">The sequence shown here is derived from an EMBL/GenBank/DDBJ whole genome shotgun (WGS) entry which is preliminary data.</text>
</comment>
<gene>
    <name evidence="5" type="primary">recX</name>
    <name evidence="9" type="ORF">LKD31_08985</name>
</gene>
<comment type="subcellular location">
    <subcellularLocation>
        <location evidence="1 5">Cytoplasm</location>
    </subcellularLocation>
</comment>
<organism evidence="9 10">
    <name type="scientific">Hominenteromicrobium mulieris</name>
    <dbReference type="NCBI Taxonomy" id="2885357"/>
    <lineage>
        <taxon>Bacteria</taxon>
        <taxon>Bacillati</taxon>
        <taxon>Bacillota</taxon>
        <taxon>Clostridia</taxon>
        <taxon>Eubacteriales</taxon>
        <taxon>Oscillospiraceae</taxon>
        <taxon>Hominenteromicrobium</taxon>
    </lineage>
</organism>